<dbReference type="HOGENOM" id="CLU_020120_2_0_0"/>
<dbReference type="SUPFAM" id="SSF50156">
    <property type="entry name" value="PDZ domain-like"/>
    <property type="match status" value="1"/>
</dbReference>
<evidence type="ECO:0000259" key="6">
    <source>
        <dbReference type="SMART" id="SM00228"/>
    </source>
</evidence>
<evidence type="ECO:0000256" key="1">
    <source>
        <dbReference type="ARBA" id="ARBA00010541"/>
    </source>
</evidence>
<keyword evidence="5" id="KW-1133">Transmembrane helix</keyword>
<dbReference type="InterPro" id="IPR036034">
    <property type="entry name" value="PDZ_sf"/>
</dbReference>
<dbReference type="Gene3D" id="2.30.42.10">
    <property type="match status" value="1"/>
</dbReference>
<dbReference type="SMART" id="SM00228">
    <property type="entry name" value="PDZ"/>
    <property type="match status" value="1"/>
</dbReference>
<comment type="similarity">
    <text evidence="1">Belongs to the peptidase S1C family.</text>
</comment>
<dbReference type="RefSeq" id="WP_013179387.1">
    <property type="nucleotide sequence ID" value="NC_014221.1"/>
</dbReference>
<feature type="transmembrane region" description="Helical" evidence="5">
    <location>
        <begin position="72"/>
        <end position="90"/>
    </location>
</feature>
<dbReference type="OrthoDB" id="73775at2"/>
<dbReference type="InterPro" id="IPR051201">
    <property type="entry name" value="Chloro_Bact_Ser_Proteases"/>
</dbReference>
<keyword evidence="8" id="KW-1185">Reference proteome</keyword>
<dbReference type="EMBL" id="CP002049">
    <property type="protein sequence ID" value="ADI16028.1"/>
    <property type="molecule type" value="Genomic_DNA"/>
</dbReference>
<dbReference type="eggNOG" id="COG0265">
    <property type="taxonomic scope" value="Bacteria"/>
</dbReference>
<feature type="domain" description="PDZ" evidence="6">
    <location>
        <begin position="375"/>
        <end position="477"/>
    </location>
</feature>
<sequence length="495" mass="51900">MLDKRAEGPTEAAVDAAPPRALPGATGEREGDLRADVTGVPEGAGVAGSDSEGTGIGGAAALPVSARRRALFGLRLLLLALLFVGALLLYRSAGPTPPAPLFVQRGLSALPEVERPEGELLRVFEAARPATLQIELRVPGHPSGSPQGIGTGFFISPDGEVLTAYHVVDTTLGFARRGALEAVGPDGARYGLELVGFDAYRDLAVLQADLQSAGVTEVPSLPLARRALEVGSEIVAIGNSRGEFLAGRVGRVRRLDVRAARADFADGTSELTASLAPGDSGGPVLNRDGEVVGVVSYIAITAQPGRPPGLDTLPDALPEGHPEITPERNRFPFLRLPQRELTSTFASYAVPVSAESDVLAGLREGVQRDVPVIGFTLGVQGVGQSYDPRLFPDRVLGPRPGVVVGQVAPGSPAERAGLRSARQEEVYRDGALQALRPVADVIVSVDGESTPTYDALTSVIRRRAIGQTVELEVQRGEERLLLPLELGARRAVFGR</sequence>
<name>D7CW78_TRURR</name>
<evidence type="ECO:0000256" key="2">
    <source>
        <dbReference type="ARBA" id="ARBA00022670"/>
    </source>
</evidence>
<keyword evidence="5" id="KW-0812">Transmembrane</keyword>
<dbReference type="KEGG" id="tra:Trad_2933"/>
<dbReference type="InterPro" id="IPR009003">
    <property type="entry name" value="Peptidase_S1_PA"/>
</dbReference>
<dbReference type="AlphaFoldDB" id="D7CW78"/>
<keyword evidence="2" id="KW-0645">Protease</keyword>
<dbReference type="STRING" id="649638.Trad_2933"/>
<dbReference type="Gene3D" id="2.40.10.10">
    <property type="entry name" value="Trypsin-like serine proteases"/>
    <property type="match status" value="2"/>
</dbReference>
<evidence type="ECO:0000256" key="4">
    <source>
        <dbReference type="SAM" id="MobiDB-lite"/>
    </source>
</evidence>
<dbReference type="PANTHER" id="PTHR43343:SF3">
    <property type="entry name" value="PROTEASE DO-LIKE 8, CHLOROPLASTIC"/>
    <property type="match status" value="1"/>
</dbReference>
<keyword evidence="3" id="KW-0378">Hydrolase</keyword>
<dbReference type="PRINTS" id="PR00834">
    <property type="entry name" value="PROTEASES2C"/>
</dbReference>
<accession>D7CW78</accession>
<protein>
    <submittedName>
        <fullName evidence="7">Peptidase S1 and S6 chymotrypsin/Hap</fullName>
    </submittedName>
</protein>
<evidence type="ECO:0000313" key="7">
    <source>
        <dbReference type="EMBL" id="ADI16028.1"/>
    </source>
</evidence>
<feature type="region of interest" description="Disordered" evidence="4">
    <location>
        <begin position="1"/>
        <end position="52"/>
    </location>
</feature>
<dbReference type="InterPro" id="IPR001478">
    <property type="entry name" value="PDZ"/>
</dbReference>
<dbReference type="InterPro" id="IPR001940">
    <property type="entry name" value="Peptidase_S1C"/>
</dbReference>
<dbReference type="GO" id="GO:0004252">
    <property type="term" value="F:serine-type endopeptidase activity"/>
    <property type="evidence" value="ECO:0007669"/>
    <property type="project" value="InterPro"/>
</dbReference>
<evidence type="ECO:0000256" key="3">
    <source>
        <dbReference type="ARBA" id="ARBA00022801"/>
    </source>
</evidence>
<evidence type="ECO:0000313" key="8">
    <source>
        <dbReference type="Proteomes" id="UP000000379"/>
    </source>
</evidence>
<dbReference type="Pfam" id="PF13180">
    <property type="entry name" value="PDZ_2"/>
    <property type="match status" value="1"/>
</dbReference>
<dbReference type="SUPFAM" id="SSF50494">
    <property type="entry name" value="Trypsin-like serine proteases"/>
    <property type="match status" value="1"/>
</dbReference>
<reference evidence="7 8" key="2">
    <citation type="journal article" date="2011" name="Stand. Genomic Sci.">
        <title>Complete genome sequence of Truepera radiovictrix type strain (RQ-24).</title>
        <authorList>
            <person name="Ivanova N."/>
            <person name="Rohde C."/>
            <person name="Munk C."/>
            <person name="Nolan M."/>
            <person name="Lucas S."/>
            <person name="Del Rio T.G."/>
            <person name="Tice H."/>
            <person name="Deshpande S."/>
            <person name="Cheng J.F."/>
            <person name="Tapia R."/>
            <person name="Han C."/>
            <person name="Goodwin L."/>
            <person name="Pitluck S."/>
            <person name="Liolios K."/>
            <person name="Mavromatis K."/>
            <person name="Mikhailova N."/>
            <person name="Pati A."/>
            <person name="Chen A."/>
            <person name="Palaniappan K."/>
            <person name="Land M."/>
            <person name="Hauser L."/>
            <person name="Chang Y.J."/>
            <person name="Jeffries C.D."/>
            <person name="Brambilla E."/>
            <person name="Rohde M."/>
            <person name="Goker M."/>
            <person name="Tindall B.J."/>
            <person name="Woyke T."/>
            <person name="Bristow J."/>
            <person name="Eisen J.A."/>
            <person name="Markowitz V."/>
            <person name="Hugenholtz P."/>
            <person name="Kyrpides N.C."/>
            <person name="Klenk H.P."/>
            <person name="Lapidus A."/>
        </authorList>
    </citation>
    <scope>NUCLEOTIDE SEQUENCE [LARGE SCALE GENOMIC DNA]</scope>
    <source>
        <strain evidence="8">DSM 17093 / CIP 108686 / LMG 22925 / RQ-24</strain>
    </source>
</reference>
<dbReference type="PANTHER" id="PTHR43343">
    <property type="entry name" value="PEPTIDASE S12"/>
    <property type="match status" value="1"/>
</dbReference>
<organism evidence="7 8">
    <name type="scientific">Truepera radiovictrix (strain DSM 17093 / CIP 108686 / LMG 22925 / RQ-24)</name>
    <dbReference type="NCBI Taxonomy" id="649638"/>
    <lineage>
        <taxon>Bacteria</taxon>
        <taxon>Thermotogati</taxon>
        <taxon>Deinococcota</taxon>
        <taxon>Deinococci</taxon>
        <taxon>Trueperales</taxon>
        <taxon>Trueperaceae</taxon>
        <taxon>Truepera</taxon>
    </lineage>
</organism>
<dbReference type="Proteomes" id="UP000000379">
    <property type="component" value="Chromosome"/>
</dbReference>
<reference evidence="8" key="1">
    <citation type="submission" date="2010-05" db="EMBL/GenBank/DDBJ databases">
        <title>The complete genome of Truepera radiovictris DSM 17093.</title>
        <authorList>
            <consortium name="US DOE Joint Genome Institute (JGI-PGF)"/>
            <person name="Lucas S."/>
            <person name="Copeland A."/>
            <person name="Lapidus A."/>
            <person name="Glavina del Rio T."/>
            <person name="Dalin E."/>
            <person name="Tice H."/>
            <person name="Bruce D."/>
            <person name="Goodwin L."/>
            <person name="Pitluck S."/>
            <person name="Kyrpides N."/>
            <person name="Mavromatis K."/>
            <person name="Ovchinnikova G."/>
            <person name="Munk A.C."/>
            <person name="Detter J.C."/>
            <person name="Han C."/>
            <person name="Tapia R."/>
            <person name="Land M."/>
            <person name="Hauser L."/>
            <person name="Markowitz V."/>
            <person name="Cheng J.-F."/>
            <person name="Hugenholtz P."/>
            <person name="Woyke T."/>
            <person name="Wu D."/>
            <person name="Tindall B."/>
            <person name="Pomrenke H.G."/>
            <person name="Brambilla E."/>
            <person name="Klenk H.-P."/>
            <person name="Eisen J.A."/>
        </authorList>
    </citation>
    <scope>NUCLEOTIDE SEQUENCE [LARGE SCALE GENOMIC DNA]</scope>
    <source>
        <strain evidence="8">DSM 17093 / CIP 108686 / LMG 22925 / RQ-24</strain>
    </source>
</reference>
<dbReference type="Pfam" id="PF13365">
    <property type="entry name" value="Trypsin_2"/>
    <property type="match status" value="1"/>
</dbReference>
<keyword evidence="5" id="KW-0472">Membrane</keyword>
<dbReference type="InterPro" id="IPR043504">
    <property type="entry name" value="Peptidase_S1_PA_chymotrypsin"/>
</dbReference>
<dbReference type="GO" id="GO:0006508">
    <property type="term" value="P:proteolysis"/>
    <property type="evidence" value="ECO:0007669"/>
    <property type="project" value="UniProtKB-KW"/>
</dbReference>
<proteinExistence type="inferred from homology"/>
<evidence type="ECO:0000256" key="5">
    <source>
        <dbReference type="SAM" id="Phobius"/>
    </source>
</evidence>
<gene>
    <name evidence="7" type="ordered locus">Trad_2933</name>
</gene>